<sequence length="493" mass="54589">MEPPHRVDAGAAPPPGSLLLPHRSVDSFSLEASSALKQATQSSDGPDEGPGSETLDGEEDDAADLAVLKLLEVELDLESSEEQSDSDSSDEEDDPGDVDLVDLLETRLRKDGIGVEGTRRVAEQVVQIRTKRDEWESVRANIEAANAAYDEILSEFAERRREIEECGVEVKMGPMPPGNPLAVFILDFLYWPHDKVSHDVGYLDTSILTYRNLGQYGFYDTIRSGQSTVMQTHLCQAHSSSAKSPTHPRNGVFSCDQAVQELCRWFSQTVYQTRLSLHVPGFIFGYGAYNKKYLARLRKGVPTITSATMHRSVKPLKRDAALVVPRSFPFVAVSAAEAGSQPFSFEWDVDHPSSYAYAGTSSGLRGALEGLSYALTLDRALEERVLLAGLPQVARRKPFFQRKARAIYRVLLWRQRIAYSSDAEWDQKISNAYYAALKQGERLASSDADESDARDSFSLSKLATMLDNVKAVASTEGKAEQHDRRVDESRQSS</sequence>
<protein>
    <submittedName>
        <fullName evidence="2">Uncharacterized protein</fullName>
    </submittedName>
</protein>
<evidence type="ECO:0000313" key="3">
    <source>
        <dbReference type="Proteomes" id="UP000777482"/>
    </source>
</evidence>
<reference evidence="2 3" key="1">
    <citation type="submission" date="2020-11" db="EMBL/GenBank/DDBJ databases">
        <title>Kefir isolates.</title>
        <authorList>
            <person name="Marcisauskas S."/>
            <person name="Kim Y."/>
            <person name="Blasche S."/>
        </authorList>
    </citation>
    <scope>NUCLEOTIDE SEQUENCE [LARGE SCALE GENOMIC DNA]</scope>
    <source>
        <strain evidence="2 3">KR</strain>
    </source>
</reference>
<proteinExistence type="predicted"/>
<keyword evidence="3" id="KW-1185">Reference proteome</keyword>
<feature type="region of interest" description="Disordered" evidence="1">
    <location>
        <begin position="473"/>
        <end position="493"/>
    </location>
</feature>
<feature type="region of interest" description="Disordered" evidence="1">
    <location>
        <begin position="1"/>
        <end position="63"/>
    </location>
</feature>
<accession>A0A9P6W3R3</accession>
<comment type="caution">
    <text evidence="2">The sequence shown here is derived from an EMBL/GenBank/DDBJ whole genome shotgun (WGS) entry which is preliminary data.</text>
</comment>
<organism evidence="2 3">
    <name type="scientific">Rhodotorula mucilaginosa</name>
    <name type="common">Yeast</name>
    <name type="synonym">Rhodotorula rubra</name>
    <dbReference type="NCBI Taxonomy" id="5537"/>
    <lineage>
        <taxon>Eukaryota</taxon>
        <taxon>Fungi</taxon>
        <taxon>Dikarya</taxon>
        <taxon>Basidiomycota</taxon>
        <taxon>Pucciniomycotina</taxon>
        <taxon>Microbotryomycetes</taxon>
        <taxon>Sporidiobolales</taxon>
        <taxon>Sporidiobolaceae</taxon>
        <taxon>Rhodotorula</taxon>
    </lineage>
</organism>
<dbReference type="EMBL" id="PUHQ01000017">
    <property type="protein sequence ID" value="KAG0663860.1"/>
    <property type="molecule type" value="Genomic_DNA"/>
</dbReference>
<evidence type="ECO:0000256" key="1">
    <source>
        <dbReference type="SAM" id="MobiDB-lite"/>
    </source>
</evidence>
<gene>
    <name evidence="2" type="ORF">C6P46_002085</name>
</gene>
<feature type="region of interest" description="Disordered" evidence="1">
    <location>
        <begin position="77"/>
        <end position="97"/>
    </location>
</feature>
<name>A0A9P6W3R3_RHOMI</name>
<dbReference type="AlphaFoldDB" id="A0A9P6W3R3"/>
<feature type="compositionally biased region" description="Basic and acidic residues" evidence="1">
    <location>
        <begin position="477"/>
        <end position="493"/>
    </location>
</feature>
<evidence type="ECO:0000313" key="2">
    <source>
        <dbReference type="EMBL" id="KAG0663860.1"/>
    </source>
</evidence>
<feature type="compositionally biased region" description="Polar residues" evidence="1">
    <location>
        <begin position="26"/>
        <end position="44"/>
    </location>
</feature>
<dbReference type="Proteomes" id="UP000777482">
    <property type="component" value="Unassembled WGS sequence"/>
</dbReference>
<dbReference type="OrthoDB" id="10426872at2759"/>